<dbReference type="AlphaFoldDB" id="A0A1J4KH10"/>
<dbReference type="VEuPathDB" id="TrichDB:TRFO_22352"/>
<protein>
    <recommendedName>
        <fullName evidence="1">AAA-ATPase-like domain-containing protein</fullName>
    </recommendedName>
</protein>
<name>A0A1J4KH10_9EUKA</name>
<sequence>MVNLYRLIIGSLRMQPEANPQNDHTKKDKQTFTPLQKSEEVFPVNLEASFSKIAYSNLFFIDKSESVEKLLNFGFNRLLICRPNSFGKSVIVDMIECIFKMDFEPFKRLNCRICNSLSKYTEKFQVVRFSFKKVYTVMSGTYNYCKELIKNLFTHYGIDKFDTFNSHETAFNYFMSQITNNGKKKVVLLIEDIDSVLLKLEPSSIGFNSIVKTIQSIFDVLKQWKKSIHYLFMTCVVNFYNISDLVYDISETKEAAGIFGFTIEEISNSKIFNYSPERKLLLSSTKVFHFSTYQKNLQKIYDNSIKCFNDILPNWKYNGHISIEFLYYIILFFGSYKFSPYSDQIVINPIDFICSLNHSKISLYWLEHTGYLKCNSRNRYHSLFIAFPEYENIMEDLLFRLLFKDGFYSLNNTSTNYKYLVNLGFLVYDGEKLIIPNSSLFQFMTNLVIERINSRSGLSYISYKNSPQNIIMNKFKDYIEEGKLPNVLIENNCFDFCIFLYQNLIFPDTIIKVANDGSFLIIDVFSIISLFFEGNTLARLQVIMNETSFDVITMKLTLNSENQKLNIEVSFKQNNGSAINHSIEYPKPHANSLSHLNSRSNEAKSEYDSPPHAKTFLSFIDLVQESFVYCEQKNEKITQSKINSYILARLPQYASNPHLSQMISISLQNLCEQKKLQFHHENGELFYTKF</sequence>
<accession>A0A1J4KH10</accession>
<dbReference type="OrthoDB" id="2404394at2759"/>
<dbReference type="GeneID" id="94837216"/>
<keyword evidence="3" id="KW-1185">Reference proteome</keyword>
<gene>
    <name evidence="2" type="ORF">TRFO_22352</name>
</gene>
<dbReference type="PANTHER" id="PTHR34825">
    <property type="entry name" value="CONSERVED PROTEIN, WITH A WEAK D-GALACTARATE DEHYDRATASE/ALTRONATE HYDROLASE DOMAIN"/>
    <property type="match status" value="1"/>
</dbReference>
<feature type="domain" description="AAA-ATPase-like" evidence="1">
    <location>
        <begin position="49"/>
        <end position="240"/>
    </location>
</feature>
<evidence type="ECO:0000313" key="3">
    <source>
        <dbReference type="Proteomes" id="UP000179807"/>
    </source>
</evidence>
<dbReference type="RefSeq" id="XP_068362070.1">
    <property type="nucleotide sequence ID" value="XM_068502512.1"/>
</dbReference>
<dbReference type="InterPro" id="IPR018631">
    <property type="entry name" value="AAA-ATPase-like_dom"/>
</dbReference>
<dbReference type="Pfam" id="PF09820">
    <property type="entry name" value="AAA-ATPase_like"/>
    <property type="match status" value="1"/>
</dbReference>
<comment type="caution">
    <text evidence="2">The sequence shown here is derived from an EMBL/GenBank/DDBJ whole genome shotgun (WGS) entry which is preliminary data.</text>
</comment>
<dbReference type="Proteomes" id="UP000179807">
    <property type="component" value="Unassembled WGS sequence"/>
</dbReference>
<reference evidence="2" key="1">
    <citation type="submission" date="2016-10" db="EMBL/GenBank/DDBJ databases">
        <authorList>
            <person name="Benchimol M."/>
            <person name="Almeida L.G."/>
            <person name="Vasconcelos A.T."/>
            <person name="Perreira-Neves A."/>
            <person name="Rosa I.A."/>
            <person name="Tasca T."/>
            <person name="Bogo M.R."/>
            <person name="de Souza W."/>
        </authorList>
    </citation>
    <scope>NUCLEOTIDE SEQUENCE [LARGE SCALE GENOMIC DNA]</scope>
    <source>
        <strain evidence="2">K</strain>
    </source>
</reference>
<dbReference type="PANTHER" id="PTHR34825:SF1">
    <property type="entry name" value="AAA-ATPASE-LIKE DOMAIN-CONTAINING PROTEIN"/>
    <property type="match status" value="1"/>
</dbReference>
<evidence type="ECO:0000313" key="2">
    <source>
        <dbReference type="EMBL" id="OHT08934.1"/>
    </source>
</evidence>
<evidence type="ECO:0000259" key="1">
    <source>
        <dbReference type="Pfam" id="PF09820"/>
    </source>
</evidence>
<organism evidence="2 3">
    <name type="scientific">Tritrichomonas foetus</name>
    <dbReference type="NCBI Taxonomy" id="1144522"/>
    <lineage>
        <taxon>Eukaryota</taxon>
        <taxon>Metamonada</taxon>
        <taxon>Parabasalia</taxon>
        <taxon>Tritrichomonadida</taxon>
        <taxon>Tritrichomonadidae</taxon>
        <taxon>Tritrichomonas</taxon>
    </lineage>
</organism>
<proteinExistence type="predicted"/>
<dbReference type="EMBL" id="MLAK01000653">
    <property type="protein sequence ID" value="OHT08934.1"/>
    <property type="molecule type" value="Genomic_DNA"/>
</dbReference>